<dbReference type="InterPro" id="IPR029058">
    <property type="entry name" value="AB_hydrolase_fold"/>
</dbReference>
<reference evidence="1" key="1">
    <citation type="submission" date="2018-05" db="EMBL/GenBank/DDBJ databases">
        <authorList>
            <person name="Lanie J.A."/>
            <person name="Ng W.-L."/>
            <person name="Kazmierczak K.M."/>
            <person name="Andrzejewski T.M."/>
            <person name="Davidsen T.M."/>
            <person name="Wayne K.J."/>
            <person name="Tettelin H."/>
            <person name="Glass J.I."/>
            <person name="Rusch D."/>
            <person name="Podicherti R."/>
            <person name="Tsui H.-C.T."/>
            <person name="Winkler M.E."/>
        </authorList>
    </citation>
    <scope>NUCLEOTIDE SEQUENCE</scope>
</reference>
<dbReference type="EMBL" id="UINC01064139">
    <property type="protein sequence ID" value="SVB92506.1"/>
    <property type="molecule type" value="Genomic_DNA"/>
</dbReference>
<dbReference type="SUPFAM" id="SSF53474">
    <property type="entry name" value="alpha/beta-Hydrolases"/>
    <property type="match status" value="1"/>
</dbReference>
<name>A0A382HYV0_9ZZZZ</name>
<protein>
    <submittedName>
        <fullName evidence="1">Uncharacterized protein</fullName>
    </submittedName>
</protein>
<dbReference type="Gene3D" id="3.40.50.1820">
    <property type="entry name" value="alpha/beta hydrolase"/>
    <property type="match status" value="1"/>
</dbReference>
<dbReference type="AlphaFoldDB" id="A0A382HYV0"/>
<gene>
    <name evidence="1" type="ORF">METZ01_LOCUS245360</name>
</gene>
<sequence>MRFRIVLLFTLFCSIPFLHAQEASQGAMLKRSIAHNGEMRDYFVFLPLGEFTDPLPVVFGIHGYTSTATGFEAVHGMNRHAQKSGYIAVYPQGMHFRVNDAYQVITMEDPTIPLTAGEWEEMG</sequence>
<proteinExistence type="predicted"/>
<accession>A0A382HYV0</accession>
<organism evidence="1">
    <name type="scientific">marine metagenome</name>
    <dbReference type="NCBI Taxonomy" id="408172"/>
    <lineage>
        <taxon>unclassified sequences</taxon>
        <taxon>metagenomes</taxon>
        <taxon>ecological metagenomes</taxon>
    </lineage>
</organism>
<evidence type="ECO:0000313" key="1">
    <source>
        <dbReference type="EMBL" id="SVB92506.1"/>
    </source>
</evidence>